<sequence>MTHVNADEPDRAPDGVVWNRGCDMSSDFEIGDFELAQPAMFEAMHAAGIPTSLLAGQAEARQCAQAVERERREQAIDAALDDSFPASDPPGWTLGRARR</sequence>
<accession>A0ABU7YRL3</accession>
<reference evidence="2 3" key="1">
    <citation type="journal article" date="2017" name="Curr. Microbiol.">
        <title>Lysobacter zhanggongensis sp. nov. Isolated from a Pit Mud.</title>
        <authorList>
            <person name="Zhang X.F."/>
            <person name="Wang H.H."/>
            <person name="Sun X.Y."/>
            <person name="Pan C.M."/>
        </authorList>
    </citation>
    <scope>NUCLEOTIDE SEQUENCE [LARGE SCALE GENOMIC DNA]</scope>
    <source>
        <strain evidence="2 3">ZGLJ7-1</strain>
    </source>
</reference>
<comment type="caution">
    <text evidence="2">The sequence shown here is derived from an EMBL/GenBank/DDBJ whole genome shotgun (WGS) entry which is preliminary data.</text>
</comment>
<gene>
    <name evidence="2" type="ORF">SNE33_09960</name>
</gene>
<evidence type="ECO:0000313" key="3">
    <source>
        <dbReference type="Proteomes" id="UP001334501"/>
    </source>
</evidence>
<keyword evidence="3" id="KW-1185">Reference proteome</keyword>
<dbReference type="Proteomes" id="UP001334501">
    <property type="component" value="Unassembled WGS sequence"/>
</dbReference>
<feature type="region of interest" description="Disordered" evidence="1">
    <location>
        <begin position="76"/>
        <end position="99"/>
    </location>
</feature>
<organism evidence="2 3">
    <name type="scientific">Lysobacter zhanggongensis</name>
    <dbReference type="NCBI Taxonomy" id="1774951"/>
    <lineage>
        <taxon>Bacteria</taxon>
        <taxon>Pseudomonadati</taxon>
        <taxon>Pseudomonadota</taxon>
        <taxon>Gammaproteobacteria</taxon>
        <taxon>Lysobacterales</taxon>
        <taxon>Lysobacteraceae</taxon>
        <taxon>Lysobacter</taxon>
    </lineage>
</organism>
<name>A0ABU7YRL3_9GAMM</name>
<evidence type="ECO:0000313" key="2">
    <source>
        <dbReference type="EMBL" id="MEG3158200.1"/>
    </source>
</evidence>
<evidence type="ECO:0000256" key="1">
    <source>
        <dbReference type="SAM" id="MobiDB-lite"/>
    </source>
</evidence>
<protein>
    <submittedName>
        <fullName evidence="2">Uncharacterized protein</fullName>
    </submittedName>
</protein>
<dbReference type="EMBL" id="JAXGFO010000056">
    <property type="protein sequence ID" value="MEG3158200.1"/>
    <property type="molecule type" value="Genomic_DNA"/>
</dbReference>
<proteinExistence type="predicted"/>